<dbReference type="Gene3D" id="1.10.357.10">
    <property type="entry name" value="Tetracycline Repressor, domain 2"/>
    <property type="match status" value="2"/>
</dbReference>
<dbReference type="InterPro" id="IPR001647">
    <property type="entry name" value="HTH_TetR"/>
</dbReference>
<dbReference type="InterPro" id="IPR050109">
    <property type="entry name" value="HTH-type_TetR-like_transc_reg"/>
</dbReference>
<dbReference type="SUPFAM" id="SSF46689">
    <property type="entry name" value="Homeodomain-like"/>
    <property type="match status" value="1"/>
</dbReference>
<dbReference type="RefSeq" id="WP_073045064.1">
    <property type="nucleotide sequence ID" value="NZ_MTFE01000010.1"/>
</dbReference>
<feature type="domain" description="HTH tetR-type" evidence="5">
    <location>
        <begin position="1"/>
        <end position="61"/>
    </location>
</feature>
<keyword evidence="1" id="KW-0805">Transcription regulation</keyword>
<dbReference type="InterPro" id="IPR009057">
    <property type="entry name" value="Homeodomain-like_sf"/>
</dbReference>
<dbReference type="PANTHER" id="PTHR30055">
    <property type="entry name" value="HTH-TYPE TRANSCRIPTIONAL REGULATOR RUTR"/>
    <property type="match status" value="1"/>
</dbReference>
<dbReference type="AlphaFoldDB" id="A0A1M5ESD7"/>
<evidence type="ECO:0000256" key="2">
    <source>
        <dbReference type="ARBA" id="ARBA00023125"/>
    </source>
</evidence>
<dbReference type="PANTHER" id="PTHR30055:SF234">
    <property type="entry name" value="HTH-TYPE TRANSCRIPTIONAL REGULATOR BETI"/>
    <property type="match status" value="1"/>
</dbReference>
<sequence length="207" mass="24033">MEAKERILQKAHELFHRYGIRSVSMDEIASQMGMSKKTLYQHFADKDALVGEVFAALLQHKRQDCMDLQQASENAVHEEFIGFDNMSEMLSSMHPSLLYDLEKYHPEVFTKFRSFIGDFVYRLVRTNLERGIAEGLYRPEIDVDVLARFRVATITISSNPDSFPNRKPNLAYVEEQLLDLFLHGVATAKGQELIRKYKDQRLKTEIK</sequence>
<evidence type="ECO:0000313" key="6">
    <source>
        <dbReference type="EMBL" id="SHF81932.1"/>
    </source>
</evidence>
<proteinExistence type="predicted"/>
<dbReference type="GO" id="GO:0000976">
    <property type="term" value="F:transcription cis-regulatory region binding"/>
    <property type="evidence" value="ECO:0007669"/>
    <property type="project" value="TreeGrafter"/>
</dbReference>
<keyword evidence="2 4" id="KW-0238">DNA-binding</keyword>
<dbReference type="EMBL" id="FQUO01000012">
    <property type="protein sequence ID" value="SHF81932.1"/>
    <property type="molecule type" value="Genomic_DNA"/>
</dbReference>
<accession>A0A1M5ESD7</accession>
<keyword evidence="7" id="KW-1185">Reference proteome</keyword>
<reference evidence="6 7" key="1">
    <citation type="submission" date="2016-11" db="EMBL/GenBank/DDBJ databases">
        <authorList>
            <person name="Jaros S."/>
            <person name="Januszkiewicz K."/>
            <person name="Wedrychowicz H."/>
        </authorList>
    </citation>
    <scope>NUCLEOTIDE SEQUENCE [LARGE SCALE GENOMIC DNA]</scope>
    <source>
        <strain evidence="6 7">DSM 26897</strain>
    </source>
</reference>
<evidence type="ECO:0000256" key="4">
    <source>
        <dbReference type="PROSITE-ProRule" id="PRU00335"/>
    </source>
</evidence>
<dbReference type="GO" id="GO:0003700">
    <property type="term" value="F:DNA-binding transcription factor activity"/>
    <property type="evidence" value="ECO:0007669"/>
    <property type="project" value="TreeGrafter"/>
</dbReference>
<feature type="DNA-binding region" description="H-T-H motif" evidence="4">
    <location>
        <begin position="24"/>
        <end position="43"/>
    </location>
</feature>
<dbReference type="PRINTS" id="PR00455">
    <property type="entry name" value="HTHTETR"/>
</dbReference>
<dbReference type="STRING" id="1302690.BUE76_04700"/>
<dbReference type="SUPFAM" id="SSF48498">
    <property type="entry name" value="Tetracyclin repressor-like, C-terminal domain"/>
    <property type="match status" value="1"/>
</dbReference>
<dbReference type="InterPro" id="IPR036271">
    <property type="entry name" value="Tet_transcr_reg_TetR-rel_C_sf"/>
</dbReference>
<evidence type="ECO:0000256" key="1">
    <source>
        <dbReference type="ARBA" id="ARBA00023015"/>
    </source>
</evidence>
<keyword evidence="3" id="KW-0804">Transcription</keyword>
<evidence type="ECO:0000256" key="3">
    <source>
        <dbReference type="ARBA" id="ARBA00023163"/>
    </source>
</evidence>
<evidence type="ECO:0000313" key="7">
    <source>
        <dbReference type="Proteomes" id="UP000184368"/>
    </source>
</evidence>
<dbReference type="Proteomes" id="UP000184368">
    <property type="component" value="Unassembled WGS sequence"/>
</dbReference>
<dbReference type="OrthoDB" id="881297at2"/>
<organism evidence="6 7">
    <name type="scientific">Cnuella takakiae</name>
    <dbReference type="NCBI Taxonomy" id="1302690"/>
    <lineage>
        <taxon>Bacteria</taxon>
        <taxon>Pseudomonadati</taxon>
        <taxon>Bacteroidota</taxon>
        <taxon>Chitinophagia</taxon>
        <taxon>Chitinophagales</taxon>
        <taxon>Chitinophagaceae</taxon>
        <taxon>Cnuella</taxon>
    </lineage>
</organism>
<gene>
    <name evidence="6" type="ORF">SAMN05444008_112161</name>
</gene>
<dbReference type="PROSITE" id="PS50977">
    <property type="entry name" value="HTH_TETR_2"/>
    <property type="match status" value="1"/>
</dbReference>
<dbReference type="Pfam" id="PF00440">
    <property type="entry name" value="TetR_N"/>
    <property type="match status" value="1"/>
</dbReference>
<evidence type="ECO:0000259" key="5">
    <source>
        <dbReference type="PROSITE" id="PS50977"/>
    </source>
</evidence>
<name>A0A1M5ESD7_9BACT</name>
<protein>
    <submittedName>
        <fullName evidence="6">Transcriptional regulator, TetR family</fullName>
    </submittedName>
</protein>